<keyword evidence="1" id="KW-1133">Transmembrane helix</keyword>
<evidence type="ECO:0000256" key="1">
    <source>
        <dbReference type="SAM" id="Phobius"/>
    </source>
</evidence>
<dbReference type="EMBL" id="UOFT01000023">
    <property type="protein sequence ID" value="VAW92218.1"/>
    <property type="molecule type" value="Genomic_DNA"/>
</dbReference>
<feature type="transmembrane region" description="Helical" evidence="1">
    <location>
        <begin position="340"/>
        <end position="365"/>
    </location>
</feature>
<dbReference type="AlphaFoldDB" id="A0A3B0ZFG4"/>
<proteinExistence type="predicted"/>
<reference evidence="2" key="1">
    <citation type="submission" date="2018-06" db="EMBL/GenBank/DDBJ databases">
        <authorList>
            <person name="Zhirakovskaya E."/>
        </authorList>
    </citation>
    <scope>NUCLEOTIDE SEQUENCE</scope>
</reference>
<keyword evidence="1" id="KW-0472">Membrane</keyword>
<organism evidence="2">
    <name type="scientific">hydrothermal vent metagenome</name>
    <dbReference type="NCBI Taxonomy" id="652676"/>
    <lineage>
        <taxon>unclassified sequences</taxon>
        <taxon>metagenomes</taxon>
        <taxon>ecological metagenomes</taxon>
    </lineage>
</organism>
<evidence type="ECO:0008006" key="3">
    <source>
        <dbReference type="Google" id="ProtNLM"/>
    </source>
</evidence>
<name>A0A3B0ZFG4_9ZZZZ</name>
<sequence length="424" mass="49728">MSELLSLPYMQQFKCIADKCEDTCCQHWQVRIDKLHYQRMLEWVDENPSQKKLFSEAVLLNESNIASNKSYAYIQMDNNGYCPYLNPQQQCNLHIKKGIDLLSDICAFYPRIITEKNSRLELSGALSCPEVVRLCLSADINSHVMLSADNAILPTREDIPVHRTLITDENSSIYETYFEKVQQTFIDIIRIVDCDYFTRLYILASYSHSISTIYFDNCVSLDSDSLENYRAHVFDKDYMQSVSHFMGQYENDQPLACIVIYSVLLLKQQQAPEEKLSKMVAEVFNEYAQQLGFSSYKDIENAADYASVFQKRYQMFSSRVHQQVEDYLTKYLLNCFYREWFITMPSAFIYIQMLLVRVAIIRFIIYSRILPGMTEEQIKETSVEVIYQFARAVDHNLPFLQVVYEALNEQQMLHFDYSTPLIKF</sequence>
<accession>A0A3B0ZFG4</accession>
<gene>
    <name evidence="2" type="ORF">MNBD_GAMMA23-257</name>
</gene>
<dbReference type="NCBIfam" id="NF038110">
    <property type="entry name" value="Lys_methyl_FliB"/>
    <property type="match status" value="1"/>
</dbReference>
<protein>
    <recommendedName>
        <fullName evidence="3">Lysine-N-methylase</fullName>
    </recommendedName>
</protein>
<keyword evidence="1" id="KW-0812">Transmembrane</keyword>
<evidence type="ECO:0000313" key="2">
    <source>
        <dbReference type="EMBL" id="VAW92218.1"/>
    </source>
</evidence>